<reference evidence="2" key="1">
    <citation type="journal article" date="2021" name="Nat. Commun.">
        <title>Genetic determinants of endophytism in the Arabidopsis root mycobiome.</title>
        <authorList>
            <person name="Mesny F."/>
            <person name="Miyauchi S."/>
            <person name="Thiergart T."/>
            <person name="Pickel B."/>
            <person name="Atanasova L."/>
            <person name="Karlsson M."/>
            <person name="Huettel B."/>
            <person name="Barry K.W."/>
            <person name="Haridas S."/>
            <person name="Chen C."/>
            <person name="Bauer D."/>
            <person name="Andreopoulos W."/>
            <person name="Pangilinan J."/>
            <person name="LaButti K."/>
            <person name="Riley R."/>
            <person name="Lipzen A."/>
            <person name="Clum A."/>
            <person name="Drula E."/>
            <person name="Henrissat B."/>
            <person name="Kohler A."/>
            <person name="Grigoriev I.V."/>
            <person name="Martin F.M."/>
            <person name="Hacquard S."/>
        </authorList>
    </citation>
    <scope>NUCLEOTIDE SEQUENCE</scope>
    <source>
        <strain evidence="2">MPI-CAGE-CH-0243</strain>
    </source>
</reference>
<proteinExistence type="predicted"/>
<feature type="chain" id="PRO_5040270962" description="F-box domain-containing protein" evidence="1">
    <location>
        <begin position="22"/>
        <end position="356"/>
    </location>
</feature>
<accession>A0A9P9IX04</accession>
<evidence type="ECO:0008006" key="4">
    <source>
        <dbReference type="Google" id="ProtNLM"/>
    </source>
</evidence>
<evidence type="ECO:0000313" key="3">
    <source>
        <dbReference type="Proteomes" id="UP000700596"/>
    </source>
</evidence>
<organism evidence="2 3">
    <name type="scientific">Dendryphion nanum</name>
    <dbReference type="NCBI Taxonomy" id="256645"/>
    <lineage>
        <taxon>Eukaryota</taxon>
        <taxon>Fungi</taxon>
        <taxon>Dikarya</taxon>
        <taxon>Ascomycota</taxon>
        <taxon>Pezizomycotina</taxon>
        <taxon>Dothideomycetes</taxon>
        <taxon>Pleosporomycetidae</taxon>
        <taxon>Pleosporales</taxon>
        <taxon>Torulaceae</taxon>
        <taxon>Dendryphion</taxon>
    </lineage>
</organism>
<sequence length="356" mass="41779">MNSSASPLLQLPVELWLLVLAQFDDNLVELWCVVRNVSHFFRACVDDFFSHGIVQKTLINLRYSDIHTQSGPTHAYLHLPMVFDRLSDNGHRAIFQQRAFKQTSNFQAASGSLRGWVPFLERYAAETRQKKPTIVNKSKPDPLPPLWEREHAALRNTLQGDRKSRYMLIIRDMTSLARGDRPPFYIRISKYINDSDLVDLVVDCEQREISFNWRQTFMLFFREHNMIARAGGMIPPRRYDKDLDGASAGLNFRIKQDRPLIRARRKRLHPWVKKNKHRMSTEMRLATEKRVEREMEHLKKHLFIHNLEPVKEDPNAAPEIVPEKLAKDHADLLFWPRVDDTLYYSPPRSLKACIIM</sequence>
<protein>
    <recommendedName>
        <fullName evidence="4">F-box domain-containing protein</fullName>
    </recommendedName>
</protein>
<evidence type="ECO:0000313" key="2">
    <source>
        <dbReference type="EMBL" id="KAH7138783.1"/>
    </source>
</evidence>
<dbReference type="EMBL" id="JAGMWT010000001">
    <property type="protein sequence ID" value="KAH7138783.1"/>
    <property type="molecule type" value="Genomic_DNA"/>
</dbReference>
<keyword evidence="1" id="KW-0732">Signal</keyword>
<dbReference type="Proteomes" id="UP000700596">
    <property type="component" value="Unassembled WGS sequence"/>
</dbReference>
<dbReference type="OrthoDB" id="2997776at2759"/>
<name>A0A9P9IX04_9PLEO</name>
<feature type="signal peptide" evidence="1">
    <location>
        <begin position="1"/>
        <end position="21"/>
    </location>
</feature>
<dbReference type="AlphaFoldDB" id="A0A9P9IX04"/>
<evidence type="ECO:0000256" key="1">
    <source>
        <dbReference type="SAM" id="SignalP"/>
    </source>
</evidence>
<keyword evidence="3" id="KW-1185">Reference proteome</keyword>
<comment type="caution">
    <text evidence="2">The sequence shown here is derived from an EMBL/GenBank/DDBJ whole genome shotgun (WGS) entry which is preliminary data.</text>
</comment>
<gene>
    <name evidence="2" type="ORF">B0J11DRAFT_515277</name>
</gene>